<dbReference type="PANTHER" id="PTHR20905">
    <property type="entry name" value="N-ACETYLTRANSFERASE-RELATED"/>
    <property type="match status" value="1"/>
</dbReference>
<dbReference type="GO" id="GO:0008080">
    <property type="term" value="F:N-acetyltransferase activity"/>
    <property type="evidence" value="ECO:0007669"/>
    <property type="project" value="TreeGrafter"/>
</dbReference>
<dbReference type="Ensembl" id="ENSCSAVT00000014702.1">
    <property type="protein sequence ID" value="ENSCSAVP00000014537.1"/>
    <property type="gene ID" value="ENSCSAVG00000008508.1"/>
</dbReference>
<dbReference type="OMA" id="SQCGIAT"/>
<reference evidence="2" key="1">
    <citation type="submission" date="2003-08" db="EMBL/GenBank/DDBJ databases">
        <authorList>
            <person name="Birren B."/>
            <person name="Nusbaum C."/>
            <person name="Abebe A."/>
            <person name="Abouelleil A."/>
            <person name="Adekoya E."/>
            <person name="Ait-zahra M."/>
            <person name="Allen N."/>
            <person name="Allen T."/>
            <person name="An P."/>
            <person name="Anderson M."/>
            <person name="Anderson S."/>
            <person name="Arachchi H."/>
            <person name="Armbruster J."/>
            <person name="Bachantsang P."/>
            <person name="Baldwin J."/>
            <person name="Barry A."/>
            <person name="Bayul T."/>
            <person name="Blitshsteyn B."/>
            <person name="Bloom T."/>
            <person name="Blye J."/>
            <person name="Boguslavskiy L."/>
            <person name="Borowsky M."/>
            <person name="Boukhgalter B."/>
            <person name="Brunache A."/>
            <person name="Butler J."/>
            <person name="Calixte N."/>
            <person name="Calvo S."/>
            <person name="Camarata J."/>
            <person name="Campo K."/>
            <person name="Chang J."/>
            <person name="Cheshatsang Y."/>
            <person name="Citroen M."/>
            <person name="Collymore A."/>
            <person name="Considine T."/>
            <person name="Cook A."/>
            <person name="Cooke P."/>
            <person name="Corum B."/>
            <person name="Cuomo C."/>
            <person name="David R."/>
            <person name="Dawoe T."/>
            <person name="Degray S."/>
            <person name="Dodge S."/>
            <person name="Dooley K."/>
            <person name="Dorje P."/>
            <person name="Dorjee K."/>
            <person name="Dorris L."/>
            <person name="Duffey N."/>
            <person name="Dupes A."/>
            <person name="Elkins T."/>
            <person name="Engels R."/>
            <person name="Erickson J."/>
            <person name="Farina A."/>
            <person name="Faro S."/>
            <person name="Ferreira P."/>
            <person name="Fischer H."/>
            <person name="Fitzgerald M."/>
            <person name="Foley K."/>
            <person name="Gage D."/>
            <person name="Galagan J."/>
            <person name="Gearin G."/>
            <person name="Gnerre S."/>
            <person name="Gnirke A."/>
            <person name="Goyette A."/>
            <person name="Graham J."/>
            <person name="Grandbois E."/>
            <person name="Gyaltsen K."/>
            <person name="Hafez N."/>
            <person name="Hagopian D."/>
            <person name="Hagos B."/>
            <person name="Hall J."/>
            <person name="Hatcher B."/>
            <person name="Heller A."/>
            <person name="Higgins H."/>
            <person name="Honan T."/>
            <person name="Horn A."/>
            <person name="Houde N."/>
            <person name="Hughes L."/>
            <person name="Hulme W."/>
            <person name="Husby E."/>
            <person name="Iliev I."/>
            <person name="Jaffe D."/>
            <person name="Jones C."/>
            <person name="Kamal M."/>
            <person name="Kamat A."/>
            <person name="Kamvysselis M."/>
            <person name="Karlsson E."/>
            <person name="Kells C."/>
            <person name="Kieu A."/>
            <person name="Kisner P."/>
            <person name="Kodira C."/>
            <person name="Kulbokas E."/>
            <person name="Labutti K."/>
            <person name="Lama D."/>
            <person name="Landers T."/>
            <person name="Leger J."/>
            <person name="Levine S."/>
            <person name="Lewis D."/>
            <person name="Lewis T."/>
            <person name="Lindblad-toh K."/>
            <person name="Liu X."/>
            <person name="Lokyitsang T."/>
            <person name="Lokyitsang Y."/>
            <person name="Lucien O."/>
            <person name="Lui A."/>
            <person name="Ma L.J."/>
            <person name="Mabbitt R."/>
            <person name="Macdonald J."/>
            <person name="Maclean C."/>
            <person name="Major J."/>
            <person name="Manning J."/>
            <person name="Marabella R."/>
            <person name="Maru K."/>
            <person name="Matthews C."/>
            <person name="Mauceli E."/>
            <person name="Mccarthy M."/>
            <person name="Mcdonough S."/>
            <person name="Mcghee T."/>
            <person name="Meldrim J."/>
            <person name="Meneus L."/>
            <person name="Mesirov J."/>
            <person name="Mihalev A."/>
            <person name="Mihova T."/>
            <person name="Mikkelsen T."/>
            <person name="Mlenga V."/>
            <person name="Moru K."/>
            <person name="Mozes J."/>
            <person name="Mulrain L."/>
            <person name="Munson G."/>
            <person name="Naylor J."/>
            <person name="Newes C."/>
            <person name="Nguyen C."/>
            <person name="Nguyen N."/>
            <person name="Nguyen T."/>
            <person name="Nicol R."/>
            <person name="Nielsen C."/>
            <person name="Nizzari M."/>
            <person name="Norbu C."/>
            <person name="Norbu N."/>
            <person name="O'donnell P."/>
            <person name="Okoawo O."/>
            <person name="O'leary S."/>
            <person name="Omotosho B."/>
            <person name="O'neill K."/>
            <person name="Osman S."/>
            <person name="Parker S."/>
            <person name="Perrin D."/>
            <person name="Phunkhang P."/>
            <person name="Piqani B."/>
            <person name="Purcell S."/>
            <person name="Rachupka T."/>
            <person name="Ramasamy U."/>
            <person name="Rameau R."/>
            <person name="Ray V."/>
            <person name="Raymond C."/>
            <person name="Retta R."/>
            <person name="Richardson S."/>
            <person name="Rise C."/>
            <person name="Rodriguez J."/>
            <person name="Rogers J."/>
            <person name="Rogov P."/>
            <person name="Rutman M."/>
            <person name="Schupbach R."/>
            <person name="Seaman C."/>
            <person name="Settipalli S."/>
            <person name="Sharpe T."/>
            <person name="Sheridan J."/>
            <person name="Sherpa N."/>
            <person name="Shi J."/>
            <person name="Smirnov S."/>
            <person name="Smith C."/>
            <person name="Sougnez C."/>
            <person name="Spencer B."/>
            <person name="Stalker J."/>
            <person name="Stange-thomann N."/>
            <person name="Stavropoulos S."/>
            <person name="Stetson K."/>
            <person name="Stone C."/>
            <person name="Stone S."/>
            <person name="Stubbs M."/>
            <person name="Talamas J."/>
            <person name="Tchuinga P."/>
            <person name="Tenzing P."/>
            <person name="Tesfaye S."/>
            <person name="Theodore J."/>
            <person name="Thoulutsang Y."/>
            <person name="Topham K."/>
            <person name="Towey S."/>
            <person name="Tsamla T."/>
            <person name="Tsomo N."/>
            <person name="Vallee D."/>
            <person name="Vassiliev H."/>
            <person name="Venkataraman V."/>
            <person name="Vinson J."/>
            <person name="Vo A."/>
            <person name="Wade C."/>
            <person name="Wang S."/>
            <person name="Wangchuk T."/>
            <person name="Wangdi T."/>
            <person name="Whittaker C."/>
            <person name="Wilkinson J."/>
            <person name="Wu Y."/>
            <person name="Wyman D."/>
            <person name="Yadav S."/>
            <person name="Yang S."/>
            <person name="Yang X."/>
            <person name="Yeager S."/>
            <person name="Yee E."/>
            <person name="Young G."/>
            <person name="Zainoun J."/>
            <person name="Zembeck L."/>
            <person name="Zimmer A."/>
            <person name="Zody M."/>
            <person name="Lander E."/>
        </authorList>
    </citation>
    <scope>NUCLEOTIDE SEQUENCE [LARGE SCALE GENOMIC DNA]</scope>
</reference>
<dbReference type="InParanoid" id="H2ZAC2"/>
<accession>H2ZAC2</accession>
<dbReference type="Proteomes" id="UP000007875">
    <property type="component" value="Unassembled WGS sequence"/>
</dbReference>
<protein>
    <recommendedName>
        <fullName evidence="3">N-acetyltransferase domain-containing protein</fullName>
    </recommendedName>
</protein>
<proteinExistence type="predicted"/>
<dbReference type="AlphaFoldDB" id="H2ZAC2"/>
<evidence type="ECO:0000313" key="1">
    <source>
        <dbReference type="Ensembl" id="ENSCSAVP00000014537.1"/>
    </source>
</evidence>
<evidence type="ECO:0000313" key="2">
    <source>
        <dbReference type="Proteomes" id="UP000007875"/>
    </source>
</evidence>
<dbReference type="Gene3D" id="3.40.630.30">
    <property type="match status" value="1"/>
</dbReference>
<dbReference type="STRING" id="51511.ENSCSAVP00000014537"/>
<keyword evidence="2" id="KW-1185">Reference proteome</keyword>
<dbReference type="PANTHER" id="PTHR20905:SF1">
    <property type="entry name" value="AT07410P-RELATED"/>
    <property type="match status" value="1"/>
</dbReference>
<dbReference type="GeneTree" id="ENSGT00940000164149"/>
<sequence length="274" mass="29859">MSSVNSTVRSLLRSNTFARSIISKRSVLTGNSPQANKQSFSKLVQPSRAASSGTAAAGVPQSPPVICRPCYLSDREAVIDFMSTRFVTREPLMKAIGATPQNSSLYVEHCIDEALIQGASFLALDDVSGKVCGVRLNAVGPSSGLEMECDFGTTINAIPKFLNDIEGDMVSILGTDQFMRHIAICVEESASQCGIATQLMVMSVQFAKQEQLKHLTAMCSWKLPFKLATKMGFRKVREFAYADYAAKYAHPDVAPRFLKLSETESAARVMVRDL</sequence>
<dbReference type="eggNOG" id="ENOG502SFIM">
    <property type="taxonomic scope" value="Eukaryota"/>
</dbReference>
<evidence type="ECO:0008006" key="3">
    <source>
        <dbReference type="Google" id="ProtNLM"/>
    </source>
</evidence>
<reference evidence="1" key="2">
    <citation type="submission" date="2025-08" db="UniProtKB">
        <authorList>
            <consortium name="Ensembl"/>
        </authorList>
    </citation>
    <scope>IDENTIFICATION</scope>
</reference>
<name>H2ZAC2_CIOSA</name>
<reference evidence="1" key="3">
    <citation type="submission" date="2025-09" db="UniProtKB">
        <authorList>
            <consortium name="Ensembl"/>
        </authorList>
    </citation>
    <scope>IDENTIFICATION</scope>
</reference>
<organism evidence="1 2">
    <name type="scientific">Ciona savignyi</name>
    <name type="common">Pacific transparent sea squirt</name>
    <dbReference type="NCBI Taxonomy" id="51511"/>
    <lineage>
        <taxon>Eukaryota</taxon>
        <taxon>Metazoa</taxon>
        <taxon>Chordata</taxon>
        <taxon>Tunicata</taxon>
        <taxon>Ascidiacea</taxon>
        <taxon>Phlebobranchia</taxon>
        <taxon>Cionidae</taxon>
        <taxon>Ciona</taxon>
    </lineage>
</organism>
<dbReference type="InterPro" id="IPR016181">
    <property type="entry name" value="Acyl_CoA_acyltransferase"/>
</dbReference>
<dbReference type="SUPFAM" id="SSF55729">
    <property type="entry name" value="Acyl-CoA N-acyltransferases (Nat)"/>
    <property type="match status" value="1"/>
</dbReference>
<dbReference type="HOGENOM" id="CLU_1015486_0_0_1"/>